<organism evidence="1 2">
    <name type="scientific">Hymenolepis diminuta</name>
    <name type="common">Rat tapeworm</name>
    <dbReference type="NCBI Taxonomy" id="6216"/>
    <lineage>
        <taxon>Eukaryota</taxon>
        <taxon>Metazoa</taxon>
        <taxon>Spiralia</taxon>
        <taxon>Lophotrochozoa</taxon>
        <taxon>Platyhelminthes</taxon>
        <taxon>Cestoda</taxon>
        <taxon>Eucestoda</taxon>
        <taxon>Cyclophyllidea</taxon>
        <taxon>Hymenolepididae</taxon>
        <taxon>Hymenolepis</taxon>
    </lineage>
</organism>
<reference evidence="1 2" key="1">
    <citation type="submission" date="2019-07" db="EMBL/GenBank/DDBJ databases">
        <authorList>
            <person name="Jastrzebski P J."/>
            <person name="Paukszto L."/>
            <person name="Jastrzebski P J."/>
        </authorList>
    </citation>
    <scope>NUCLEOTIDE SEQUENCE [LARGE SCALE GENOMIC DNA]</scope>
    <source>
        <strain evidence="1 2">WMS-il1</strain>
    </source>
</reference>
<dbReference type="EMBL" id="CABIJS010000123">
    <property type="protein sequence ID" value="VUZ44412.1"/>
    <property type="molecule type" value="Genomic_DNA"/>
</dbReference>
<accession>A0A564YAU8</accession>
<protein>
    <submittedName>
        <fullName evidence="1">Uncharacterized protein</fullName>
    </submittedName>
</protein>
<evidence type="ECO:0000313" key="2">
    <source>
        <dbReference type="Proteomes" id="UP000321570"/>
    </source>
</evidence>
<evidence type="ECO:0000313" key="1">
    <source>
        <dbReference type="EMBL" id="VUZ44412.1"/>
    </source>
</evidence>
<keyword evidence="2" id="KW-1185">Reference proteome</keyword>
<proteinExistence type="predicted"/>
<dbReference type="Proteomes" id="UP000321570">
    <property type="component" value="Unassembled WGS sequence"/>
</dbReference>
<sequence length="73" mass="8280">MFSVPSPYPIKHSPSVEIPILQLLKISLKILLSSFMIPNQADSLNYGTIYTYVFTRNLAKFDEETRIPTSSES</sequence>
<dbReference type="AlphaFoldDB" id="A0A564YAU8"/>
<name>A0A564YAU8_HYMDI</name>
<gene>
    <name evidence="1" type="ORF">WMSIL1_LOCUS4637</name>
</gene>